<protein>
    <submittedName>
        <fullName evidence="11">4Fe-4S dicluster domain-containing protein</fullName>
    </submittedName>
</protein>
<feature type="binding site" evidence="7">
    <location>
        <position position="203"/>
    </location>
    <ligand>
        <name>[4Fe-4S] cluster</name>
        <dbReference type="ChEBI" id="CHEBI:49883"/>
        <label>3</label>
    </ligand>
</feature>
<dbReference type="InterPro" id="IPR014603">
    <property type="entry name" value="Formate_DH_Fe-S_su"/>
</dbReference>
<feature type="domain" description="4Fe-4S ferredoxin-type" evidence="10">
    <location>
        <begin position="27"/>
        <end position="55"/>
    </location>
</feature>
<dbReference type="GO" id="GO:0030313">
    <property type="term" value="C:cell envelope"/>
    <property type="evidence" value="ECO:0007669"/>
    <property type="project" value="UniProtKB-SubCell"/>
</dbReference>
<accession>A0A558CP27</accession>
<feature type="binding site" evidence="7">
    <location>
        <position position="235"/>
    </location>
    <ligand>
        <name>[4Fe-4S] cluster</name>
        <dbReference type="ChEBI" id="CHEBI:49883"/>
        <label>2</label>
    </ligand>
</feature>
<dbReference type="PANTHER" id="PTHR43545">
    <property type="entry name" value="FORMATE DEHYDROGENASE, NITRATE-INDUCIBLE, IRON-SULFUR SUBUNIT"/>
    <property type="match status" value="1"/>
</dbReference>
<feature type="binding site" evidence="7">
    <location>
        <position position="173"/>
    </location>
    <ligand>
        <name>[4Fe-4S] cluster</name>
        <dbReference type="ChEBI" id="CHEBI:49883"/>
        <label>4</label>
    </ligand>
</feature>
<dbReference type="InterPro" id="IPR017896">
    <property type="entry name" value="4Fe4S_Fe-S-bd"/>
</dbReference>
<evidence type="ECO:0000256" key="2">
    <source>
        <dbReference type="ARBA" id="ARBA00022485"/>
    </source>
</evidence>
<reference evidence="11 12" key="2">
    <citation type="submission" date="2019-08" db="EMBL/GenBank/DDBJ databases">
        <title>Amycolatopsis acidicola sp. nov., isolated from peat swamp forest soil.</title>
        <authorList>
            <person name="Srisuk N."/>
        </authorList>
    </citation>
    <scope>NUCLEOTIDE SEQUENCE [LARGE SCALE GENOMIC DNA]</scope>
    <source>
        <strain evidence="11 12">TBRC 6029</strain>
    </source>
</reference>
<keyword evidence="4" id="KW-0677">Repeat</keyword>
<feature type="binding site" evidence="7">
    <location>
        <position position="196"/>
    </location>
    <ligand>
        <name>[4Fe-4S] cluster</name>
        <dbReference type="ChEBI" id="CHEBI:49883"/>
        <label>4</label>
    </ligand>
</feature>
<feature type="binding site" evidence="7">
    <location>
        <position position="39"/>
    </location>
    <ligand>
        <name>[4Fe-4S] cluster</name>
        <dbReference type="ChEBI" id="CHEBI:49883"/>
        <label>1</label>
    </ligand>
</feature>
<dbReference type="PROSITE" id="PS00198">
    <property type="entry name" value="4FE4S_FER_1"/>
    <property type="match status" value="1"/>
</dbReference>
<comment type="subcellular location">
    <subcellularLocation>
        <location evidence="1">Cell envelope</location>
    </subcellularLocation>
</comment>
<feature type="binding site" evidence="7">
    <location>
        <position position="164"/>
    </location>
    <ligand>
        <name>[4Fe-4S] cluster</name>
        <dbReference type="ChEBI" id="CHEBI:49883"/>
        <label>3</label>
    </ligand>
</feature>
<keyword evidence="9" id="KW-0472">Membrane</keyword>
<dbReference type="OrthoDB" id="9779457at2"/>
<evidence type="ECO:0000313" key="11">
    <source>
        <dbReference type="EMBL" id="TVT50442.1"/>
    </source>
</evidence>
<feature type="binding site" evidence="7">
    <location>
        <position position="161"/>
    </location>
    <ligand>
        <name>[4Fe-4S] cluster</name>
        <dbReference type="ChEBI" id="CHEBI:49883"/>
        <label>3</label>
    </ligand>
</feature>
<dbReference type="InterPro" id="IPR051555">
    <property type="entry name" value="FDH_Electron_Transfer_Unit"/>
</dbReference>
<proteinExistence type="predicted"/>
<evidence type="ECO:0000256" key="6">
    <source>
        <dbReference type="ARBA" id="ARBA00023014"/>
    </source>
</evidence>
<feature type="domain" description="4Fe-4S ferredoxin-type" evidence="10">
    <location>
        <begin position="184"/>
        <end position="213"/>
    </location>
</feature>
<feature type="binding site" evidence="7">
    <location>
        <position position="169"/>
    </location>
    <ligand>
        <name>[4Fe-4S] cluster</name>
        <dbReference type="ChEBI" id="CHEBI:49883"/>
        <label>3</label>
    </ligand>
</feature>
<feature type="binding site" evidence="7">
    <location>
        <position position="223"/>
    </location>
    <ligand>
        <name>[4Fe-4S] cluster</name>
        <dbReference type="ChEBI" id="CHEBI:49883"/>
        <label>2</label>
    </ligand>
</feature>
<feature type="region of interest" description="Disordered" evidence="8">
    <location>
        <begin position="1"/>
        <end position="24"/>
    </location>
</feature>
<keyword evidence="9" id="KW-1133">Transmembrane helix</keyword>
<evidence type="ECO:0000256" key="8">
    <source>
        <dbReference type="SAM" id="MobiDB-lite"/>
    </source>
</evidence>
<dbReference type="Gene3D" id="3.30.70.20">
    <property type="match status" value="2"/>
</dbReference>
<name>A0A558CP27_9PSEU</name>
<feature type="binding site" evidence="7">
    <location>
        <position position="239"/>
    </location>
    <ligand>
        <name>[4Fe-4S] cluster</name>
        <dbReference type="ChEBI" id="CHEBI:49883"/>
        <label>1</label>
    </ligand>
</feature>
<feature type="binding site" evidence="7">
    <location>
        <position position="220"/>
    </location>
    <ligand>
        <name>[4Fe-4S] cluster</name>
        <dbReference type="ChEBI" id="CHEBI:49883"/>
        <label>2</label>
    </ligand>
</feature>
<dbReference type="PROSITE" id="PS51379">
    <property type="entry name" value="4FE4S_FER_2"/>
    <property type="match status" value="3"/>
</dbReference>
<reference evidence="11 12" key="1">
    <citation type="submission" date="2019-07" db="EMBL/GenBank/DDBJ databases">
        <authorList>
            <person name="Duangmal K."/>
            <person name="Teo W.F.A."/>
        </authorList>
    </citation>
    <scope>NUCLEOTIDE SEQUENCE [LARGE SCALE GENOMIC DNA]</scope>
    <source>
        <strain evidence="11 12">TBRC 6029</strain>
    </source>
</reference>
<feature type="binding site" evidence="7">
    <location>
        <position position="42"/>
    </location>
    <ligand>
        <name>[4Fe-4S] cluster</name>
        <dbReference type="ChEBI" id="CHEBI:49883"/>
        <label>1</label>
    </ligand>
</feature>
<organism evidence="11 12">
    <name type="scientific">Amycolatopsis rhizosphaerae</name>
    <dbReference type="NCBI Taxonomy" id="2053003"/>
    <lineage>
        <taxon>Bacteria</taxon>
        <taxon>Bacillati</taxon>
        <taxon>Actinomycetota</taxon>
        <taxon>Actinomycetes</taxon>
        <taxon>Pseudonocardiales</taxon>
        <taxon>Pseudonocardiaceae</taxon>
        <taxon>Amycolatopsis</taxon>
    </lineage>
</organism>
<evidence type="ECO:0000313" key="12">
    <source>
        <dbReference type="Proteomes" id="UP000320011"/>
    </source>
</evidence>
<feature type="binding site" evidence="7">
    <location>
        <position position="193"/>
    </location>
    <ligand>
        <name>[4Fe-4S] cluster</name>
        <dbReference type="ChEBI" id="CHEBI:49883"/>
        <label>4</label>
    </ligand>
</feature>
<feature type="domain" description="4Fe-4S ferredoxin-type" evidence="10">
    <location>
        <begin position="152"/>
        <end position="183"/>
    </location>
</feature>
<dbReference type="RefSeq" id="WP_144588967.1">
    <property type="nucleotide sequence ID" value="NZ_VJWX01000140.1"/>
</dbReference>
<evidence type="ECO:0000259" key="10">
    <source>
        <dbReference type="PROSITE" id="PS51379"/>
    </source>
</evidence>
<evidence type="ECO:0000256" key="1">
    <source>
        <dbReference type="ARBA" id="ARBA00004196"/>
    </source>
</evidence>
<keyword evidence="12" id="KW-1185">Reference proteome</keyword>
<dbReference type="GO" id="GO:0046872">
    <property type="term" value="F:metal ion binding"/>
    <property type="evidence" value="ECO:0007669"/>
    <property type="project" value="UniProtKB-KW"/>
</dbReference>
<keyword evidence="2 7" id="KW-0004">4Fe-4S</keyword>
<keyword evidence="5 7" id="KW-0408">Iron</keyword>
<feature type="binding site" evidence="7">
    <location>
        <position position="36"/>
    </location>
    <ligand>
        <name>[4Fe-4S] cluster</name>
        <dbReference type="ChEBI" id="CHEBI:49883"/>
        <label>1</label>
    </ligand>
</feature>
<dbReference type="PIRSF" id="PIRSF036298">
    <property type="entry name" value="FDH_4Fe4S"/>
    <property type="match status" value="1"/>
</dbReference>
<evidence type="ECO:0000256" key="7">
    <source>
        <dbReference type="PIRSR" id="PIRSR036298-50"/>
    </source>
</evidence>
<feature type="region of interest" description="Disordered" evidence="8">
    <location>
        <begin position="119"/>
        <end position="145"/>
    </location>
</feature>
<gene>
    <name evidence="11" type="ORF">FNH05_16000</name>
</gene>
<dbReference type="Proteomes" id="UP000320011">
    <property type="component" value="Unassembled WGS sequence"/>
</dbReference>
<dbReference type="GO" id="GO:0045333">
    <property type="term" value="P:cellular respiration"/>
    <property type="evidence" value="ECO:0007669"/>
    <property type="project" value="InterPro"/>
</dbReference>
<dbReference type="GO" id="GO:0051539">
    <property type="term" value="F:4 iron, 4 sulfur cluster binding"/>
    <property type="evidence" value="ECO:0007669"/>
    <property type="project" value="UniProtKB-KW"/>
</dbReference>
<evidence type="ECO:0000256" key="5">
    <source>
        <dbReference type="ARBA" id="ARBA00023004"/>
    </source>
</evidence>
<dbReference type="Pfam" id="PF13247">
    <property type="entry name" value="Fer4_11"/>
    <property type="match status" value="1"/>
</dbReference>
<dbReference type="EMBL" id="VJWX01000140">
    <property type="protein sequence ID" value="TVT50442.1"/>
    <property type="molecule type" value="Genomic_DNA"/>
</dbReference>
<feature type="transmembrane region" description="Helical" evidence="9">
    <location>
        <begin position="314"/>
        <end position="334"/>
    </location>
</feature>
<sequence length="339" mass="36015">MRDEHSLFGPLADPAADAGHEEHPPRVGFFTDTSVCIGCKACEVACKEWNNVPDDGLSLLGMSFDNTGSLGADTWRHVAFIEQSRPLSGQDAGFGGLPTGPSGSEVSAGTVASALEQAERGGGELGTSPVDLGLPRFERPGDATGAESRTDFRWLMSSDVCKHCTHAGCLDVCPTGALFRTEFGTVVVQQDICNGCGYCVSGCPYGVIDRREHDGRAWKCTLCYDRLRDGLEPACAKACPTESIQFGPLDELRERAARRLARLHEDGVAEARLYGHDPGDGVGGAGAFFLLLDEPEVYGLPPDPVVPTRDLASMWKYAGMAASAFVAAAVSVFLGRGKR</sequence>
<dbReference type="SUPFAM" id="SSF54862">
    <property type="entry name" value="4Fe-4S ferredoxins"/>
    <property type="match status" value="1"/>
</dbReference>
<dbReference type="PANTHER" id="PTHR43545:SF6">
    <property type="entry name" value="FORMATE DEHYDROGENASE, NITRATE-INDUCIBLE, IRON-SULFUR SUBUNIT"/>
    <property type="match status" value="1"/>
</dbReference>
<feature type="binding site" evidence="7">
    <location>
        <position position="46"/>
    </location>
    <ligand>
        <name>[4Fe-4S] cluster</name>
        <dbReference type="ChEBI" id="CHEBI:49883"/>
        <label>2</label>
    </ligand>
</feature>
<keyword evidence="6 7" id="KW-0411">Iron-sulfur</keyword>
<dbReference type="CDD" id="cd10560">
    <property type="entry name" value="FDH-O_like"/>
    <property type="match status" value="1"/>
</dbReference>
<keyword evidence="3 7" id="KW-0479">Metal-binding</keyword>
<evidence type="ECO:0000256" key="3">
    <source>
        <dbReference type="ARBA" id="ARBA00022723"/>
    </source>
</evidence>
<comment type="cofactor">
    <cofactor evidence="7">
        <name>[4Fe-4S] cluster</name>
        <dbReference type="ChEBI" id="CHEBI:49883"/>
    </cofactor>
    <text evidence="7">Binds 4 [4Fe-4S] clusters per subunit.</text>
</comment>
<dbReference type="InterPro" id="IPR017900">
    <property type="entry name" value="4Fe4S_Fe_S_CS"/>
</dbReference>
<dbReference type="AlphaFoldDB" id="A0A558CP27"/>
<feature type="binding site" evidence="7">
    <location>
        <position position="199"/>
    </location>
    <ligand>
        <name>[4Fe-4S] cluster</name>
        <dbReference type="ChEBI" id="CHEBI:49883"/>
        <label>4</label>
    </ligand>
</feature>
<dbReference type="GO" id="GO:0015944">
    <property type="term" value="P:formate oxidation"/>
    <property type="evidence" value="ECO:0007669"/>
    <property type="project" value="InterPro"/>
</dbReference>
<comment type="caution">
    <text evidence="11">The sequence shown here is derived from an EMBL/GenBank/DDBJ whole genome shotgun (WGS) entry which is preliminary data.</text>
</comment>
<evidence type="ECO:0000256" key="4">
    <source>
        <dbReference type="ARBA" id="ARBA00022737"/>
    </source>
</evidence>
<evidence type="ECO:0000256" key="9">
    <source>
        <dbReference type="SAM" id="Phobius"/>
    </source>
</evidence>
<keyword evidence="9" id="KW-0812">Transmembrane</keyword>